<sequence length="84" mass="9432">MRTRLPSAWVTRAYSPWPLTVMPRFTQADCMPTRQCAQVLSQWSKGTTTKSPTRMPVTSLPISSTTPMHSWPIVEPAVIGFSPR</sequence>
<protein>
    <submittedName>
        <fullName evidence="1">Unannotated protein</fullName>
    </submittedName>
</protein>
<organism evidence="1">
    <name type="scientific">freshwater metagenome</name>
    <dbReference type="NCBI Taxonomy" id="449393"/>
    <lineage>
        <taxon>unclassified sequences</taxon>
        <taxon>metagenomes</taxon>
        <taxon>ecological metagenomes</taxon>
    </lineage>
</organism>
<reference evidence="1" key="1">
    <citation type="submission" date="2020-05" db="EMBL/GenBank/DDBJ databases">
        <authorList>
            <person name="Chiriac C."/>
            <person name="Salcher M."/>
            <person name="Ghai R."/>
            <person name="Kavagutti S V."/>
        </authorList>
    </citation>
    <scope>NUCLEOTIDE SEQUENCE</scope>
</reference>
<proteinExistence type="predicted"/>
<dbReference type="EMBL" id="CAEZXR010000179">
    <property type="protein sequence ID" value="CAB4712625.1"/>
    <property type="molecule type" value="Genomic_DNA"/>
</dbReference>
<gene>
    <name evidence="1" type="ORF">UFOPK2579_01533</name>
</gene>
<dbReference type="AlphaFoldDB" id="A0A6J6QUI7"/>
<evidence type="ECO:0000313" key="1">
    <source>
        <dbReference type="EMBL" id="CAB4712625.1"/>
    </source>
</evidence>
<name>A0A6J6QUI7_9ZZZZ</name>
<accession>A0A6J6QUI7</accession>